<dbReference type="EMBL" id="FJOG01000001">
    <property type="protein sequence ID" value="CZR50181.1"/>
    <property type="molecule type" value="Genomic_DNA"/>
</dbReference>
<dbReference type="OrthoDB" id="3563424at2759"/>
<dbReference type="Proteomes" id="UP000184330">
    <property type="component" value="Unassembled WGS sequence"/>
</dbReference>
<dbReference type="AlphaFoldDB" id="A0A1L7WBN5"/>
<accession>A0A1L7WBN5</accession>
<evidence type="ECO:0000313" key="3">
    <source>
        <dbReference type="Proteomes" id="UP000184330"/>
    </source>
</evidence>
<sequence length="356" mass="40859">MASTENLNEFDSVTINMTTPQLDPLPRDELELAASTESAKNKMESTEVVLVADNREAKHSRIPYDNGYGDFCFGRWASRERKSSWDGTIQDQKFWEDGSNGTIVPELGGFKRTGSFPFFKLPLHIRNLIYRLLLGPVYQYSWSGKSSYICLRVGEPRMSFDNRYDQDYDHFLAKEKGDRNLARAFASFGDERVQESDESIEPPSTVQEYEEKKAVHDPEYALHPFRKTHYKLQLFPLEKLQVNLTMAEDDVEGMLSNETLTQPLSLTRRLRVSENFLVRPHILLTNLGNFDSDEEEEKYQEELEDKYAKILTDLMLPNTLRQQPAKNDMEAYLQFRSGAPAPERPSSPAPSACGVM</sequence>
<feature type="compositionally biased region" description="Polar residues" evidence="1">
    <location>
        <begin position="1"/>
        <end position="21"/>
    </location>
</feature>
<feature type="region of interest" description="Disordered" evidence="1">
    <location>
        <begin position="1"/>
        <end position="24"/>
    </location>
</feature>
<proteinExistence type="predicted"/>
<evidence type="ECO:0000313" key="2">
    <source>
        <dbReference type="EMBL" id="CZR50181.1"/>
    </source>
</evidence>
<feature type="region of interest" description="Disordered" evidence="1">
    <location>
        <begin position="335"/>
        <end position="356"/>
    </location>
</feature>
<protein>
    <submittedName>
        <fullName evidence="2">Uncharacterized protein</fullName>
    </submittedName>
</protein>
<keyword evidence="3" id="KW-1185">Reference proteome</keyword>
<evidence type="ECO:0000256" key="1">
    <source>
        <dbReference type="SAM" id="MobiDB-lite"/>
    </source>
</evidence>
<reference evidence="2 3" key="1">
    <citation type="submission" date="2016-03" db="EMBL/GenBank/DDBJ databases">
        <authorList>
            <person name="Ploux O."/>
        </authorList>
    </citation>
    <scope>NUCLEOTIDE SEQUENCE [LARGE SCALE GENOMIC DNA]</scope>
    <source>
        <strain evidence="2 3">UAMH 11012</strain>
    </source>
</reference>
<organism evidence="2 3">
    <name type="scientific">Phialocephala subalpina</name>
    <dbReference type="NCBI Taxonomy" id="576137"/>
    <lineage>
        <taxon>Eukaryota</taxon>
        <taxon>Fungi</taxon>
        <taxon>Dikarya</taxon>
        <taxon>Ascomycota</taxon>
        <taxon>Pezizomycotina</taxon>
        <taxon>Leotiomycetes</taxon>
        <taxon>Helotiales</taxon>
        <taxon>Mollisiaceae</taxon>
        <taxon>Phialocephala</taxon>
        <taxon>Phialocephala fortinii species complex</taxon>
    </lineage>
</organism>
<name>A0A1L7WBN5_9HELO</name>
<gene>
    <name evidence="2" type="ORF">PAC_00053</name>
</gene>